<dbReference type="EMBL" id="BLLI01000051">
    <property type="protein sequence ID" value="GFH43001.1"/>
    <property type="molecule type" value="Genomic_DNA"/>
</dbReference>
<keyword evidence="1" id="KW-0808">Transferase</keyword>
<evidence type="ECO:0000313" key="2">
    <source>
        <dbReference type="Proteomes" id="UP000480303"/>
    </source>
</evidence>
<accession>A0A6A0BFE6</accession>
<dbReference type="AlphaFoldDB" id="A0A6A0BFE6"/>
<gene>
    <name evidence="1" type="primary">gtf2</name>
    <name evidence="1" type="ORF">Hs30E_15520</name>
</gene>
<organism evidence="1 2">
    <name type="scientific">Pseudolactococcus hodotermopsidis</name>
    <dbReference type="NCBI Taxonomy" id="2709157"/>
    <lineage>
        <taxon>Bacteria</taxon>
        <taxon>Bacillati</taxon>
        <taxon>Bacillota</taxon>
        <taxon>Bacilli</taxon>
        <taxon>Lactobacillales</taxon>
        <taxon>Streptococcaceae</taxon>
        <taxon>Pseudolactococcus</taxon>
    </lineage>
</organism>
<proteinExistence type="predicted"/>
<name>A0A6A0BFE6_9LACT</name>
<dbReference type="Proteomes" id="UP000480303">
    <property type="component" value="Unassembled WGS sequence"/>
</dbReference>
<dbReference type="RefSeq" id="WP_172209444.1">
    <property type="nucleotide sequence ID" value="NZ_BLLI01000051.1"/>
</dbReference>
<evidence type="ECO:0000313" key="1">
    <source>
        <dbReference type="EMBL" id="GFH43001.1"/>
    </source>
</evidence>
<dbReference type="GO" id="GO:0016740">
    <property type="term" value="F:transferase activity"/>
    <property type="evidence" value="ECO:0007669"/>
    <property type="project" value="UniProtKB-KW"/>
</dbReference>
<reference evidence="1 2" key="1">
    <citation type="submission" date="2020-02" db="EMBL/GenBank/DDBJ databases">
        <title>Draft genome sequence of Lactococcus sp. Hs30E4-3.</title>
        <authorList>
            <person name="Noda S."/>
            <person name="Yuki M."/>
            <person name="Ohkuma M."/>
        </authorList>
    </citation>
    <scope>NUCLEOTIDE SEQUENCE [LARGE SCALE GENOMIC DNA]</scope>
    <source>
        <strain evidence="1 2">Hs30E4-3</strain>
    </source>
</reference>
<protein>
    <submittedName>
        <fullName evidence="1">Glycosyltransferase stabilizing protein Gtf2</fullName>
    </submittedName>
</protein>
<keyword evidence="2" id="KW-1185">Reference proteome</keyword>
<comment type="caution">
    <text evidence="1">The sequence shown here is derived from an EMBL/GenBank/DDBJ whole genome shotgun (WGS) entry which is preliminary data.</text>
</comment>
<sequence>MKLVLTDYNRENTERFKSSLTKAEIPFVHVNIQYDGFLAPDILNPFAYFMGYYQKPEKHRYFNQIPLPPFYEARNVDGGKSEILQGDNVVGHIFYQPNTNRLVKEVVWYNRIGKKVAVERYNIQGEKYADVIVDKDGKDSKVVYYQGSKPVIDFDLSSKNILLKKNGMTQSFNNLTEFVLYFIETIVKEKLGFDFDEVIYNNLATPLFVSNRLPQRATLYFQEFIKDEIPGNMVGVLAGRTPTKRILFENIKQLKKVETLIQEEPAKIPLDYLGAIEEFRRDNDFTQGALTITFSDQILHEDKLAEALAKRGKTWTIAAPSEVSDKLRNFSNAHDNINLLERINGDDIPELLAKHDFYLDVNRGAQMMNNIYRAYHEGMLVISDQKVSKNGGYEVVLVKEEELVGAIDRNSYTSLMNILRKKKGTPATREAYQAQFGA</sequence>